<comment type="similarity">
    <text evidence="11">Belongs to the GTP cyclohydrolase II family.</text>
</comment>
<dbReference type="InterPro" id="IPR032677">
    <property type="entry name" value="GTP_cyclohydro_II"/>
</dbReference>
<keyword evidence="8 11" id="KW-0342">GTP-binding</keyword>
<evidence type="ECO:0000313" key="13">
    <source>
        <dbReference type="EMBL" id="OAI19195.1"/>
    </source>
</evidence>
<protein>
    <recommendedName>
        <fullName evidence="11">GTP cyclohydrolase-2</fullName>
        <ecNumber evidence="11">3.5.4.25</ecNumber>
    </recommendedName>
    <alternativeName>
        <fullName evidence="11">GTP cyclohydrolase II</fullName>
    </alternativeName>
</protein>
<accession>A0A177NMM7</accession>
<dbReference type="HAMAP" id="MF_00179">
    <property type="entry name" value="RibA"/>
    <property type="match status" value="1"/>
</dbReference>
<evidence type="ECO:0000256" key="9">
    <source>
        <dbReference type="ARBA" id="ARBA00043932"/>
    </source>
</evidence>
<feature type="active site" description="Proton acceptor" evidence="11">
    <location>
        <position position="129"/>
    </location>
</feature>
<dbReference type="EC" id="3.5.4.25" evidence="11"/>
<dbReference type="Proteomes" id="UP000077857">
    <property type="component" value="Unassembled WGS sequence"/>
</dbReference>
<gene>
    <name evidence="11" type="primary">ribA</name>
    <name evidence="13" type="ORF">A1507_07890</name>
</gene>
<reference evidence="13 14" key="1">
    <citation type="submission" date="2016-03" db="EMBL/GenBank/DDBJ databases">
        <authorList>
            <person name="Ploux O."/>
        </authorList>
    </citation>
    <scope>NUCLEOTIDE SEQUENCE [LARGE SCALE GENOMIC DNA]</scope>
    <source>
        <strain evidence="13 14">R-45378</strain>
    </source>
</reference>
<keyword evidence="6 11" id="KW-0378">Hydrolase</keyword>
<feature type="binding site" evidence="11">
    <location>
        <position position="157"/>
    </location>
    <ligand>
        <name>GTP</name>
        <dbReference type="ChEBI" id="CHEBI:37565"/>
    </ligand>
</feature>
<evidence type="ECO:0000256" key="4">
    <source>
        <dbReference type="ARBA" id="ARBA00022723"/>
    </source>
</evidence>
<dbReference type="SUPFAM" id="SSF142695">
    <property type="entry name" value="RibA-like"/>
    <property type="match status" value="1"/>
</dbReference>
<evidence type="ECO:0000256" key="7">
    <source>
        <dbReference type="ARBA" id="ARBA00022833"/>
    </source>
</evidence>
<dbReference type="GO" id="GO:0009231">
    <property type="term" value="P:riboflavin biosynthetic process"/>
    <property type="evidence" value="ECO:0007669"/>
    <property type="project" value="UniProtKB-UniRule"/>
</dbReference>
<feature type="binding site" evidence="11">
    <location>
        <position position="117"/>
    </location>
    <ligand>
        <name>GTP</name>
        <dbReference type="ChEBI" id="CHEBI:37565"/>
    </ligand>
</feature>
<evidence type="ECO:0000256" key="8">
    <source>
        <dbReference type="ARBA" id="ARBA00023134"/>
    </source>
</evidence>
<dbReference type="CDD" id="cd00641">
    <property type="entry name" value="GTP_cyclohydro2"/>
    <property type="match status" value="1"/>
</dbReference>
<feature type="binding site" evidence="11">
    <location>
        <position position="68"/>
    </location>
    <ligand>
        <name>Zn(2+)</name>
        <dbReference type="ChEBI" id="CHEBI:29105"/>
        <note>catalytic</note>
    </ligand>
</feature>
<evidence type="ECO:0000313" key="14">
    <source>
        <dbReference type="Proteomes" id="UP000077857"/>
    </source>
</evidence>
<comment type="cofactor">
    <cofactor evidence="11">
        <name>Zn(2+)</name>
        <dbReference type="ChEBI" id="CHEBI:29105"/>
    </cofactor>
    <text evidence="11">Binds 1 zinc ion per subunit.</text>
</comment>
<keyword evidence="5 11" id="KW-0547">Nucleotide-binding</keyword>
<organism evidence="13 14">
    <name type="scientific">Methylomonas koyamae</name>
    <dbReference type="NCBI Taxonomy" id="702114"/>
    <lineage>
        <taxon>Bacteria</taxon>
        <taxon>Pseudomonadati</taxon>
        <taxon>Pseudomonadota</taxon>
        <taxon>Gammaproteobacteria</taxon>
        <taxon>Methylococcales</taxon>
        <taxon>Methylococcaceae</taxon>
        <taxon>Methylomonas</taxon>
    </lineage>
</organism>
<keyword evidence="4 11" id="KW-0479">Metal-binding</keyword>
<feature type="binding site" evidence="11">
    <location>
        <position position="152"/>
    </location>
    <ligand>
        <name>GTP</name>
        <dbReference type="ChEBI" id="CHEBI:37565"/>
    </ligand>
</feature>
<comment type="caution">
    <text evidence="13">The sequence shown here is derived from an EMBL/GenBank/DDBJ whole genome shotgun (WGS) entry which is preliminary data.</text>
</comment>
<evidence type="ECO:0000256" key="10">
    <source>
        <dbReference type="ARBA" id="ARBA00049295"/>
    </source>
</evidence>
<comment type="pathway">
    <text evidence="1 11">Cofactor biosynthesis; riboflavin biosynthesis; 5-amino-6-(D-ribitylamino)uracil from GTP: step 1/4.</text>
</comment>
<comment type="function">
    <text evidence="9 11">Catalyzes the conversion of GTP to 2,5-diamino-6-ribosylamino-4(3H)-pyrimidinone 5'-phosphate (DARP), formate and pyrophosphate.</text>
</comment>
<comment type="catalytic activity">
    <reaction evidence="10 11">
        <text>GTP + 4 H2O = 2,5-diamino-6-hydroxy-4-(5-phosphoribosylamino)-pyrimidine + formate + 2 phosphate + 3 H(+)</text>
        <dbReference type="Rhea" id="RHEA:23704"/>
        <dbReference type="ChEBI" id="CHEBI:15377"/>
        <dbReference type="ChEBI" id="CHEBI:15378"/>
        <dbReference type="ChEBI" id="CHEBI:15740"/>
        <dbReference type="ChEBI" id="CHEBI:37565"/>
        <dbReference type="ChEBI" id="CHEBI:43474"/>
        <dbReference type="ChEBI" id="CHEBI:58614"/>
        <dbReference type="EC" id="3.5.4.25"/>
    </reaction>
</comment>
<evidence type="ECO:0000259" key="12">
    <source>
        <dbReference type="Pfam" id="PF00925"/>
    </source>
</evidence>
<dbReference type="GO" id="GO:0003935">
    <property type="term" value="F:GTP cyclohydrolase II activity"/>
    <property type="evidence" value="ECO:0007669"/>
    <property type="project" value="UniProtKB-UniRule"/>
</dbReference>
<dbReference type="AlphaFoldDB" id="A0A177NMM7"/>
<evidence type="ECO:0000256" key="1">
    <source>
        <dbReference type="ARBA" id="ARBA00004853"/>
    </source>
</evidence>
<feature type="domain" description="GTP cyclohydrolase II" evidence="12">
    <location>
        <begin position="10"/>
        <end position="173"/>
    </location>
</feature>
<dbReference type="NCBIfam" id="TIGR00505">
    <property type="entry name" value="ribA"/>
    <property type="match status" value="1"/>
</dbReference>
<dbReference type="GO" id="GO:0008270">
    <property type="term" value="F:zinc ion binding"/>
    <property type="evidence" value="ECO:0007669"/>
    <property type="project" value="UniProtKB-UniRule"/>
</dbReference>
<dbReference type="NCBIfam" id="NF001591">
    <property type="entry name" value="PRK00393.1"/>
    <property type="match status" value="1"/>
</dbReference>
<sequence>MNKADVSQITSARIPTAYGEFRLCYYQNTVDHKEHLAFVAGNVAGAERVLVRIHSECFTGDVLGSRRCDCGEQLDRSLEWIAQRGAGVLVYLRQEGRGIGLLQKLRAYNLQDQGYDTVDANLLLGHGADERDYSLAARILEDLGVRSVQLLTNNPAKISALTAEGIQVDSRLPLEATVNHDNLDYLRTKAQRMAHLLQFKPTQANAPFTKHDEPEPAN</sequence>
<comment type="similarity">
    <text evidence="2">In the N-terminal section; belongs to the DHBP synthase family.</text>
</comment>
<feature type="binding site" evidence="11">
    <location>
        <position position="70"/>
    </location>
    <ligand>
        <name>Zn(2+)</name>
        <dbReference type="ChEBI" id="CHEBI:29105"/>
        <note>catalytic</note>
    </ligand>
</feature>
<keyword evidence="7 11" id="KW-0862">Zinc</keyword>
<dbReference type="RefSeq" id="WP_064039646.1">
    <property type="nucleotide sequence ID" value="NZ_LUUJ01000051.1"/>
</dbReference>
<name>A0A177NMM7_9GAMM</name>
<evidence type="ECO:0000256" key="3">
    <source>
        <dbReference type="ARBA" id="ARBA00022619"/>
    </source>
</evidence>
<feature type="binding site" evidence="11">
    <location>
        <begin position="95"/>
        <end position="97"/>
    </location>
    <ligand>
        <name>GTP</name>
        <dbReference type="ChEBI" id="CHEBI:37565"/>
    </ligand>
</feature>
<dbReference type="OrthoDB" id="9793111at2"/>
<dbReference type="FunFam" id="3.40.50.10990:FF:000001">
    <property type="entry name" value="Riboflavin biosynthesis protein RibBA"/>
    <property type="match status" value="1"/>
</dbReference>
<dbReference type="InterPro" id="IPR000926">
    <property type="entry name" value="RibA"/>
</dbReference>
<dbReference type="InterPro" id="IPR036144">
    <property type="entry name" value="RibA-like_sf"/>
</dbReference>
<feature type="binding site" evidence="11">
    <location>
        <position position="57"/>
    </location>
    <ligand>
        <name>Zn(2+)</name>
        <dbReference type="ChEBI" id="CHEBI:29105"/>
        <note>catalytic</note>
    </ligand>
</feature>
<dbReference type="UniPathway" id="UPA00275">
    <property type="reaction ID" value="UER00400"/>
</dbReference>
<keyword evidence="3 11" id="KW-0686">Riboflavin biosynthesis</keyword>
<dbReference type="PANTHER" id="PTHR21327:SF29">
    <property type="entry name" value="GTP CYCLOHYDROLASE-2"/>
    <property type="match status" value="1"/>
</dbReference>
<dbReference type="Pfam" id="PF00925">
    <property type="entry name" value="GTP_cyclohydro2"/>
    <property type="match status" value="1"/>
</dbReference>
<dbReference type="PANTHER" id="PTHR21327">
    <property type="entry name" value="GTP CYCLOHYDROLASE II-RELATED"/>
    <property type="match status" value="1"/>
</dbReference>
<feature type="active site" description="Nucleophile" evidence="11">
    <location>
        <position position="131"/>
    </location>
</feature>
<evidence type="ECO:0000256" key="11">
    <source>
        <dbReference type="HAMAP-Rule" id="MF_00179"/>
    </source>
</evidence>
<evidence type="ECO:0000256" key="6">
    <source>
        <dbReference type="ARBA" id="ARBA00022801"/>
    </source>
</evidence>
<dbReference type="EMBL" id="LUUJ01000051">
    <property type="protein sequence ID" value="OAI19195.1"/>
    <property type="molecule type" value="Genomic_DNA"/>
</dbReference>
<evidence type="ECO:0000256" key="2">
    <source>
        <dbReference type="ARBA" id="ARBA00005520"/>
    </source>
</evidence>
<evidence type="ECO:0000256" key="5">
    <source>
        <dbReference type="ARBA" id="ARBA00022741"/>
    </source>
</evidence>
<dbReference type="Gene3D" id="3.40.50.10990">
    <property type="entry name" value="GTP cyclohydrolase II"/>
    <property type="match status" value="1"/>
</dbReference>
<feature type="binding site" evidence="11">
    <location>
        <position position="73"/>
    </location>
    <ligand>
        <name>GTP</name>
        <dbReference type="ChEBI" id="CHEBI:37565"/>
    </ligand>
</feature>
<dbReference type="GO" id="GO:0005525">
    <property type="term" value="F:GTP binding"/>
    <property type="evidence" value="ECO:0007669"/>
    <property type="project" value="UniProtKB-KW"/>
</dbReference>
<proteinExistence type="inferred from homology"/>
<feature type="binding site" evidence="11">
    <location>
        <begin position="52"/>
        <end position="56"/>
    </location>
    <ligand>
        <name>GTP</name>
        <dbReference type="ChEBI" id="CHEBI:37565"/>
    </ligand>
</feature>